<proteinExistence type="predicted"/>
<name>A0ABS8DMP7_9FIRM</name>
<evidence type="ECO:0000256" key="2">
    <source>
        <dbReference type="ARBA" id="ARBA00023125"/>
    </source>
</evidence>
<dbReference type="PROSITE" id="PS00894">
    <property type="entry name" value="HTH_DEOR_1"/>
    <property type="match status" value="1"/>
</dbReference>
<dbReference type="InterPro" id="IPR050313">
    <property type="entry name" value="Carb_Metab_HTH_regulators"/>
</dbReference>
<evidence type="ECO:0000259" key="4">
    <source>
        <dbReference type="PROSITE" id="PS51000"/>
    </source>
</evidence>
<dbReference type="Gene3D" id="3.40.50.1360">
    <property type="match status" value="1"/>
</dbReference>
<dbReference type="PROSITE" id="PS51000">
    <property type="entry name" value="HTH_DEOR_2"/>
    <property type="match status" value="1"/>
</dbReference>
<dbReference type="InterPro" id="IPR037171">
    <property type="entry name" value="NagB/RpiA_transferase-like"/>
</dbReference>
<protein>
    <submittedName>
        <fullName evidence="5">DeoR/GlpR family DNA-binding transcription regulator</fullName>
    </submittedName>
</protein>
<keyword evidence="1" id="KW-0805">Transcription regulation</keyword>
<dbReference type="InterPro" id="IPR036390">
    <property type="entry name" value="WH_DNA-bd_sf"/>
</dbReference>
<keyword evidence="6" id="KW-1185">Reference proteome</keyword>
<dbReference type="Gene3D" id="1.10.10.10">
    <property type="entry name" value="Winged helix-like DNA-binding domain superfamily/Winged helix DNA-binding domain"/>
    <property type="match status" value="1"/>
</dbReference>
<comment type="caution">
    <text evidence="5">The sequence shown here is derived from an EMBL/GenBank/DDBJ whole genome shotgun (WGS) entry which is preliminary data.</text>
</comment>
<keyword evidence="2 5" id="KW-0238">DNA-binding</keyword>
<sequence length="254" mass="28326">MKTEARQILIYELIKSRGEVTVALLAEHFSVSPMTIRRDLDALEHSSLIRREYGKAVLLDDSKKEMSFSSRYQVNHALKRQIAMLTIKHIKDVSSVYIDGSSTAYEFVHALPSSKRLTIFTNSAVALLHLRDCPNINTFVIGGFLDKDSSTLDSEISVNIAKNIFVDATIISCSGFSTQGFFNNGITGSQIKKIMLENSQHNYLLADHTKFNTQGVFLLNTWDAVDTLVCDRPFDPKATKIIENHGVEIITGAP</sequence>
<dbReference type="GO" id="GO:0003677">
    <property type="term" value="F:DNA binding"/>
    <property type="evidence" value="ECO:0007669"/>
    <property type="project" value="UniProtKB-KW"/>
</dbReference>
<reference evidence="5 6" key="1">
    <citation type="submission" date="2021-10" db="EMBL/GenBank/DDBJ databases">
        <title>Collection of gut derived symbiotic bacterial strains cultured from healthy donors.</title>
        <authorList>
            <person name="Lin H."/>
            <person name="Littmann E."/>
            <person name="Kohout C."/>
            <person name="Pamer E.G."/>
        </authorList>
    </citation>
    <scope>NUCLEOTIDE SEQUENCE [LARGE SCALE GENOMIC DNA]</scope>
    <source>
        <strain evidence="5 6">DFI.1.165</strain>
    </source>
</reference>
<evidence type="ECO:0000256" key="1">
    <source>
        <dbReference type="ARBA" id="ARBA00023015"/>
    </source>
</evidence>
<dbReference type="EMBL" id="JAJCIS010000018">
    <property type="protein sequence ID" value="MCB7389034.1"/>
    <property type="molecule type" value="Genomic_DNA"/>
</dbReference>
<evidence type="ECO:0000313" key="5">
    <source>
        <dbReference type="EMBL" id="MCB7389034.1"/>
    </source>
</evidence>
<gene>
    <name evidence="5" type="ORF">LIZ65_17240</name>
</gene>
<evidence type="ECO:0000256" key="3">
    <source>
        <dbReference type="ARBA" id="ARBA00023163"/>
    </source>
</evidence>
<dbReference type="SUPFAM" id="SSF100950">
    <property type="entry name" value="NagB/RpiA/CoA transferase-like"/>
    <property type="match status" value="1"/>
</dbReference>
<dbReference type="InterPro" id="IPR018356">
    <property type="entry name" value="Tscrpt_reg_HTH_DeoR_CS"/>
</dbReference>
<dbReference type="SMART" id="SM01134">
    <property type="entry name" value="DeoRC"/>
    <property type="match status" value="1"/>
</dbReference>
<dbReference type="InterPro" id="IPR036388">
    <property type="entry name" value="WH-like_DNA-bd_sf"/>
</dbReference>
<dbReference type="InterPro" id="IPR014036">
    <property type="entry name" value="DeoR-like_C"/>
</dbReference>
<keyword evidence="3" id="KW-0804">Transcription</keyword>
<dbReference type="RefSeq" id="WP_066737825.1">
    <property type="nucleotide sequence ID" value="NZ_JAJCIQ010000018.1"/>
</dbReference>
<feature type="domain" description="HTH deoR-type" evidence="4">
    <location>
        <begin position="3"/>
        <end position="58"/>
    </location>
</feature>
<dbReference type="Pfam" id="PF00455">
    <property type="entry name" value="DeoRC"/>
    <property type="match status" value="1"/>
</dbReference>
<dbReference type="PANTHER" id="PTHR30363">
    <property type="entry name" value="HTH-TYPE TRANSCRIPTIONAL REGULATOR SRLR-RELATED"/>
    <property type="match status" value="1"/>
</dbReference>
<dbReference type="SMART" id="SM00420">
    <property type="entry name" value="HTH_DEOR"/>
    <property type="match status" value="1"/>
</dbReference>
<evidence type="ECO:0000313" key="6">
    <source>
        <dbReference type="Proteomes" id="UP001299546"/>
    </source>
</evidence>
<organism evidence="5 6">
    <name type="scientific">Bariatricus massiliensis</name>
    <dbReference type="NCBI Taxonomy" id="1745713"/>
    <lineage>
        <taxon>Bacteria</taxon>
        <taxon>Bacillati</taxon>
        <taxon>Bacillota</taxon>
        <taxon>Clostridia</taxon>
        <taxon>Lachnospirales</taxon>
        <taxon>Lachnospiraceae</taxon>
        <taxon>Bariatricus</taxon>
    </lineage>
</organism>
<accession>A0ABS8DMP7</accession>
<dbReference type="Pfam" id="PF08220">
    <property type="entry name" value="HTH_DeoR"/>
    <property type="match status" value="1"/>
</dbReference>
<dbReference type="Proteomes" id="UP001299546">
    <property type="component" value="Unassembled WGS sequence"/>
</dbReference>
<dbReference type="SUPFAM" id="SSF46785">
    <property type="entry name" value="Winged helix' DNA-binding domain"/>
    <property type="match status" value="1"/>
</dbReference>
<dbReference type="PRINTS" id="PR00037">
    <property type="entry name" value="HTHLACR"/>
</dbReference>
<dbReference type="PANTHER" id="PTHR30363:SF44">
    <property type="entry name" value="AGA OPERON TRANSCRIPTIONAL REPRESSOR-RELATED"/>
    <property type="match status" value="1"/>
</dbReference>
<dbReference type="InterPro" id="IPR001034">
    <property type="entry name" value="DeoR_HTH"/>
</dbReference>